<evidence type="ECO:0000256" key="1">
    <source>
        <dbReference type="SAM" id="Phobius"/>
    </source>
</evidence>
<name>A0A5C4LKD2_9HYPH</name>
<keyword evidence="3" id="KW-1185">Reference proteome</keyword>
<accession>A0A5C4LKD2</accession>
<dbReference type="EMBL" id="VDDA01000003">
    <property type="protein sequence ID" value="TNC14290.1"/>
    <property type="molecule type" value="Genomic_DNA"/>
</dbReference>
<keyword evidence="1" id="KW-1133">Transmembrane helix</keyword>
<reference evidence="2 3" key="1">
    <citation type="submission" date="2019-06" db="EMBL/GenBank/DDBJ databases">
        <title>Genome of Methylobacterium sp. 17Sr1-39.</title>
        <authorList>
            <person name="Seo T."/>
        </authorList>
    </citation>
    <scope>NUCLEOTIDE SEQUENCE [LARGE SCALE GENOMIC DNA]</scope>
    <source>
        <strain evidence="2 3">17Sr1-39</strain>
    </source>
</reference>
<organism evidence="2 3">
    <name type="scientific">Methylobacterium terricola</name>
    <dbReference type="NCBI Taxonomy" id="2583531"/>
    <lineage>
        <taxon>Bacteria</taxon>
        <taxon>Pseudomonadati</taxon>
        <taxon>Pseudomonadota</taxon>
        <taxon>Alphaproteobacteria</taxon>
        <taxon>Hyphomicrobiales</taxon>
        <taxon>Methylobacteriaceae</taxon>
        <taxon>Methylobacterium</taxon>
    </lineage>
</organism>
<protein>
    <submittedName>
        <fullName evidence="2">Flp family type IVb pilin</fullName>
    </submittedName>
</protein>
<dbReference type="Proteomes" id="UP000305267">
    <property type="component" value="Unassembled WGS sequence"/>
</dbReference>
<keyword evidence="1" id="KW-0472">Membrane</keyword>
<sequence>MRRCCRNVRHGGSWGLGVQGRSREGDALRRFRRDQSGTTAIEYALIAGLIFLALTTALSAYGDTAGSLYNNLSTRFLAALK</sequence>
<proteinExistence type="predicted"/>
<dbReference type="AlphaFoldDB" id="A0A5C4LKD2"/>
<comment type="caution">
    <text evidence="2">The sequence shown here is derived from an EMBL/GenBank/DDBJ whole genome shotgun (WGS) entry which is preliminary data.</text>
</comment>
<evidence type="ECO:0000313" key="2">
    <source>
        <dbReference type="EMBL" id="TNC14290.1"/>
    </source>
</evidence>
<dbReference type="InterPro" id="IPR007047">
    <property type="entry name" value="Flp_Fap"/>
</dbReference>
<feature type="transmembrane region" description="Helical" evidence="1">
    <location>
        <begin position="40"/>
        <end position="61"/>
    </location>
</feature>
<gene>
    <name evidence="2" type="ORF">FF100_08950</name>
</gene>
<dbReference type="OrthoDB" id="5325135at2"/>
<keyword evidence="1" id="KW-0812">Transmembrane</keyword>
<evidence type="ECO:0000313" key="3">
    <source>
        <dbReference type="Proteomes" id="UP000305267"/>
    </source>
</evidence>
<dbReference type="Pfam" id="PF04964">
    <property type="entry name" value="Flp_Fap"/>
    <property type="match status" value="1"/>
</dbReference>